<dbReference type="EMBL" id="BAABME010003204">
    <property type="protein sequence ID" value="GAA0157872.1"/>
    <property type="molecule type" value="Genomic_DNA"/>
</dbReference>
<accession>A0AAV3Q6L7</accession>
<keyword evidence="2" id="KW-0675">Receptor</keyword>
<evidence type="ECO:0000313" key="2">
    <source>
        <dbReference type="EMBL" id="GAA0157872.1"/>
    </source>
</evidence>
<sequence length="261" mass="30238">MKGELRVLEDNNTWELTNLPSGKKPIGWRWIYKVKCKADGTIDKYKVRLVIKGYNQLEGINYYESFSLVAKTVTSTSDSCMFVMNTDECFMVLMVYVDDILLVGNSEEHIKAVKLHLDREFTIKDLGLLKYFLGIEIARSNAGIFISQRKHVRDIVHYMKLQDAHKVASPLQVDWQSYDSNSPLLDDPLYRRLIRRLLYLNFTKPDLTYIVHHLSEFMQHPTVNYWNVAVHVVKYLNGTTTHGIFYASDASLQLQGFCDAD</sequence>
<dbReference type="PANTHER" id="PTHR11439:SF511">
    <property type="match status" value="1"/>
</dbReference>
<dbReference type="PANTHER" id="PTHR11439">
    <property type="entry name" value="GAG-POL-RELATED RETROTRANSPOSON"/>
    <property type="match status" value="1"/>
</dbReference>
<dbReference type="InterPro" id="IPR013103">
    <property type="entry name" value="RVT_2"/>
</dbReference>
<evidence type="ECO:0000313" key="3">
    <source>
        <dbReference type="Proteomes" id="UP001454036"/>
    </source>
</evidence>
<feature type="domain" description="Reverse transcriptase Ty1/copia-type" evidence="1">
    <location>
        <begin position="11"/>
        <end position="71"/>
    </location>
</feature>
<dbReference type="AlphaFoldDB" id="A0AAV3Q6L7"/>
<dbReference type="Proteomes" id="UP001454036">
    <property type="component" value="Unassembled WGS sequence"/>
</dbReference>
<comment type="caution">
    <text evidence="2">The sequence shown here is derived from an EMBL/GenBank/DDBJ whole genome shotgun (WGS) entry which is preliminary data.</text>
</comment>
<keyword evidence="2" id="KW-0472">Membrane</keyword>
<name>A0AAV3Q6L7_LITER</name>
<dbReference type="SUPFAM" id="SSF56672">
    <property type="entry name" value="DNA/RNA polymerases"/>
    <property type="match status" value="1"/>
</dbReference>
<dbReference type="Pfam" id="PF07727">
    <property type="entry name" value="RVT_2"/>
    <property type="match status" value="2"/>
</dbReference>
<dbReference type="InterPro" id="IPR043502">
    <property type="entry name" value="DNA/RNA_pol_sf"/>
</dbReference>
<keyword evidence="3" id="KW-1185">Reference proteome</keyword>
<evidence type="ECO:0000259" key="1">
    <source>
        <dbReference type="Pfam" id="PF07727"/>
    </source>
</evidence>
<reference evidence="2 3" key="1">
    <citation type="submission" date="2024-01" db="EMBL/GenBank/DDBJ databases">
        <title>The complete chloroplast genome sequence of Lithospermum erythrorhizon: insights into the phylogenetic relationship among Boraginaceae species and the maternal lineages of purple gromwells.</title>
        <authorList>
            <person name="Okada T."/>
            <person name="Watanabe K."/>
        </authorList>
    </citation>
    <scope>NUCLEOTIDE SEQUENCE [LARGE SCALE GENOMIC DNA]</scope>
</reference>
<protein>
    <submittedName>
        <fullName evidence="2">Transmembrane signal receptor</fullName>
    </submittedName>
</protein>
<organism evidence="2 3">
    <name type="scientific">Lithospermum erythrorhizon</name>
    <name type="common">Purple gromwell</name>
    <name type="synonym">Lithospermum officinale var. erythrorhizon</name>
    <dbReference type="NCBI Taxonomy" id="34254"/>
    <lineage>
        <taxon>Eukaryota</taxon>
        <taxon>Viridiplantae</taxon>
        <taxon>Streptophyta</taxon>
        <taxon>Embryophyta</taxon>
        <taxon>Tracheophyta</taxon>
        <taxon>Spermatophyta</taxon>
        <taxon>Magnoliopsida</taxon>
        <taxon>eudicotyledons</taxon>
        <taxon>Gunneridae</taxon>
        <taxon>Pentapetalae</taxon>
        <taxon>asterids</taxon>
        <taxon>lamiids</taxon>
        <taxon>Boraginales</taxon>
        <taxon>Boraginaceae</taxon>
        <taxon>Boraginoideae</taxon>
        <taxon>Lithospermeae</taxon>
        <taxon>Lithospermum</taxon>
    </lineage>
</organism>
<proteinExistence type="predicted"/>
<keyword evidence="2" id="KW-0812">Transmembrane</keyword>
<gene>
    <name evidence="2" type="ORF">LIER_15040</name>
</gene>
<feature type="domain" description="Reverse transcriptase Ty1/copia-type" evidence="1">
    <location>
        <begin position="75"/>
        <end position="171"/>
    </location>
</feature>